<keyword evidence="2" id="KW-1185">Reference proteome</keyword>
<gene>
    <name evidence="1" type="ORF">GGQ92_003223</name>
</gene>
<evidence type="ECO:0008006" key="3">
    <source>
        <dbReference type="Google" id="ProtNLM"/>
    </source>
</evidence>
<protein>
    <recommendedName>
        <fullName evidence="3">HEAT repeat-containing protein</fullName>
    </recommendedName>
</protein>
<accession>A0A841RRE9</accession>
<evidence type="ECO:0000313" key="1">
    <source>
        <dbReference type="EMBL" id="MBB6514397.1"/>
    </source>
</evidence>
<dbReference type="RefSeq" id="WP_184251258.1">
    <property type="nucleotide sequence ID" value="NZ_BAAACU010000038.1"/>
</dbReference>
<dbReference type="InterPro" id="IPR011989">
    <property type="entry name" value="ARM-like"/>
</dbReference>
<dbReference type="Gene3D" id="1.25.10.10">
    <property type="entry name" value="Leucine-rich Repeat Variant"/>
    <property type="match status" value="1"/>
</dbReference>
<proteinExistence type="predicted"/>
<name>A0A841RRE9_9BACI</name>
<dbReference type="InterPro" id="IPR016024">
    <property type="entry name" value="ARM-type_fold"/>
</dbReference>
<dbReference type="Proteomes" id="UP000572212">
    <property type="component" value="Unassembled WGS sequence"/>
</dbReference>
<sequence>MDSQIKDEFEKSKSGDKEERYEAYLNILKMTEQKVDWAYEVWDQLLEDLSHKDNHQRSRAAQYLANLAKSDPENKMLIDFPKLWEVTKDEKFVTARHCLQSIWKVGLTGNAQKEMVMEYMSHRFKNCTDEKNFTLIRSDIIQNMRNLYDRLADEDVKTEAMELIEIIDDTKYKKKYLNIWK</sequence>
<reference evidence="1 2" key="1">
    <citation type="submission" date="2020-08" db="EMBL/GenBank/DDBJ databases">
        <title>Genomic Encyclopedia of Type Strains, Phase IV (KMG-IV): sequencing the most valuable type-strain genomes for metagenomic binning, comparative biology and taxonomic classification.</title>
        <authorList>
            <person name="Goeker M."/>
        </authorList>
    </citation>
    <scope>NUCLEOTIDE SEQUENCE [LARGE SCALE GENOMIC DNA]</scope>
    <source>
        <strain evidence="1 2">DSM 11805</strain>
    </source>
</reference>
<evidence type="ECO:0000313" key="2">
    <source>
        <dbReference type="Proteomes" id="UP000572212"/>
    </source>
</evidence>
<dbReference type="SUPFAM" id="SSF48371">
    <property type="entry name" value="ARM repeat"/>
    <property type="match status" value="1"/>
</dbReference>
<comment type="caution">
    <text evidence="1">The sequence shown here is derived from an EMBL/GenBank/DDBJ whole genome shotgun (WGS) entry which is preliminary data.</text>
</comment>
<dbReference type="AlphaFoldDB" id="A0A841RRE9"/>
<organism evidence="1 2">
    <name type="scientific">Gracilibacillus halotolerans</name>
    <dbReference type="NCBI Taxonomy" id="74386"/>
    <lineage>
        <taxon>Bacteria</taxon>
        <taxon>Bacillati</taxon>
        <taxon>Bacillota</taxon>
        <taxon>Bacilli</taxon>
        <taxon>Bacillales</taxon>
        <taxon>Bacillaceae</taxon>
        <taxon>Gracilibacillus</taxon>
    </lineage>
</organism>
<dbReference type="EMBL" id="JACHON010000037">
    <property type="protein sequence ID" value="MBB6514397.1"/>
    <property type="molecule type" value="Genomic_DNA"/>
</dbReference>